<dbReference type="PANTHER" id="PTHR10039">
    <property type="entry name" value="AMELOGENIN"/>
    <property type="match status" value="1"/>
</dbReference>
<feature type="domain" description="Nephrocystin 3-like N-terminal" evidence="3">
    <location>
        <begin position="33"/>
        <end position="134"/>
    </location>
</feature>
<dbReference type="OrthoDB" id="443465at2"/>
<evidence type="ECO:0000259" key="3">
    <source>
        <dbReference type="Pfam" id="PF24883"/>
    </source>
</evidence>
<feature type="domain" description="TANC1/2-like AAA+ ATPase lid" evidence="4">
    <location>
        <begin position="250"/>
        <end position="326"/>
    </location>
</feature>
<gene>
    <name evidence="5" type="ORF">NIES30_23150</name>
</gene>
<dbReference type="Gene3D" id="3.40.50.300">
    <property type="entry name" value="P-loop containing nucleotide triphosphate hydrolases"/>
    <property type="match status" value="1"/>
</dbReference>
<proteinExistence type="predicted"/>
<evidence type="ECO:0000313" key="6">
    <source>
        <dbReference type="Proteomes" id="UP000185557"/>
    </source>
</evidence>
<keyword evidence="6" id="KW-1185">Reference proteome</keyword>
<dbReference type="InterPro" id="IPR056884">
    <property type="entry name" value="NPHP3-like_N"/>
</dbReference>
<sequence>MLSLTRKLGINSTNETSDRPSNFTGREWGFRAIYQWLSDPTGSRYFLLTGEPGAGKTAISDRLTQFSQSADPLHPDLLPSFLRAIHHCSARDSTSIDPKTFARAIALQLAQHIPSFAQSLKDTGEKQVNIQINQSVGAANDSSIQALVIHNLDLSGIMTTQEAFNWVVLNPLHAIYQAGFDQPITILVDALDEALIHEGDRTIVDLLANLEGLPPQVRFILTSRKVPQVENKFLNAVELNLSAPEFDIHNQADIRAYIQTRISQAPTLSTHLSNLEPQLQESAIDQVTQKSDGNFLYVRFLLDAIEQGERSLTNLEGLPEGLDGLYYESLERVVTLGKQNWRTTYAPIIGVLSVARTSLTLSQLQAFTQQAESAVWQCLGDLRQFLEELEPQPTSTTETSYRLYHQSVVDFLRVRSFNWSKNSRHNPYYLPPQEFHQQIAHHYWQPSQALETLNLHHLDSYGYDHLTYHLFEGDRTADLHQLLTASPQWMEAKFIHCQGDAAYAADLDLSISSFADPLTPAQLLHLLQLHTARQVVAQRVNRYDDVNLRTLVWLDRETEALNQVRLRPQTQQRFWGLFLLHKLLLEKGEPCADLLTELQTTANIIDDPKAKAIALGGIAHAHAKAGQQSTAQDYFADAQQLAHQVDNPAQQAFAIKELVASLAQTGYFAEAEAMARTIASPRWQAWSLATLGTSLAQSGQPQAAAPLFAEAEAIARTLPNEYDQS</sequence>
<feature type="compositionally biased region" description="Polar residues" evidence="2">
    <location>
        <begin position="10"/>
        <end position="21"/>
    </location>
</feature>
<reference evidence="5 6" key="1">
    <citation type="submission" date="2016-11" db="EMBL/GenBank/DDBJ databases">
        <title>Draft Genome Sequences of Nine Cyanobacterial Strains from Diverse Habitats.</title>
        <authorList>
            <person name="Zhu T."/>
            <person name="Hou S."/>
            <person name="Lu X."/>
            <person name="Hess W.R."/>
        </authorList>
    </citation>
    <scope>NUCLEOTIDE SEQUENCE [LARGE SCALE GENOMIC DNA]</scope>
    <source>
        <strain evidence="5 6">NIES-30</strain>
    </source>
</reference>
<evidence type="ECO:0000256" key="2">
    <source>
        <dbReference type="SAM" id="MobiDB-lite"/>
    </source>
</evidence>
<comment type="caution">
    <text evidence="5">The sequence shown here is derived from an EMBL/GenBank/DDBJ whole genome shotgun (WGS) entry which is preliminary data.</text>
</comment>
<name>A0A1U7IZA7_9CYAN</name>
<dbReference type="InterPro" id="IPR058018">
    <property type="entry name" value="AAA_lid_TANC1/2"/>
</dbReference>
<dbReference type="Pfam" id="PF25520">
    <property type="entry name" value="AAA_lid_TANC1"/>
    <property type="match status" value="1"/>
</dbReference>
<evidence type="ECO:0000313" key="5">
    <source>
        <dbReference type="EMBL" id="OKH44199.1"/>
    </source>
</evidence>
<dbReference type="AlphaFoldDB" id="A0A1U7IZA7"/>
<dbReference type="InterPro" id="IPR027417">
    <property type="entry name" value="P-loop_NTPase"/>
</dbReference>
<dbReference type="SUPFAM" id="SSF52540">
    <property type="entry name" value="P-loop containing nucleoside triphosphate hydrolases"/>
    <property type="match status" value="1"/>
</dbReference>
<accession>A0A1U7IZA7</accession>
<evidence type="ECO:0000259" key="4">
    <source>
        <dbReference type="Pfam" id="PF25520"/>
    </source>
</evidence>
<dbReference type="InterPro" id="IPR011990">
    <property type="entry name" value="TPR-like_helical_dom_sf"/>
</dbReference>
<dbReference type="PANTHER" id="PTHR10039:SF15">
    <property type="entry name" value="NACHT DOMAIN-CONTAINING PROTEIN"/>
    <property type="match status" value="1"/>
</dbReference>
<dbReference type="Pfam" id="PF24883">
    <property type="entry name" value="NPHP3_N"/>
    <property type="match status" value="1"/>
</dbReference>
<dbReference type="Gene3D" id="1.25.40.10">
    <property type="entry name" value="Tetratricopeptide repeat domain"/>
    <property type="match status" value="2"/>
</dbReference>
<evidence type="ECO:0008006" key="7">
    <source>
        <dbReference type="Google" id="ProtNLM"/>
    </source>
</evidence>
<organism evidence="5 6">
    <name type="scientific">Phormidium tenue NIES-30</name>
    <dbReference type="NCBI Taxonomy" id="549789"/>
    <lineage>
        <taxon>Bacteria</taxon>
        <taxon>Bacillati</taxon>
        <taxon>Cyanobacteriota</taxon>
        <taxon>Cyanophyceae</taxon>
        <taxon>Oscillatoriophycideae</taxon>
        <taxon>Oscillatoriales</taxon>
        <taxon>Oscillatoriaceae</taxon>
        <taxon>Phormidium</taxon>
    </lineage>
</organism>
<dbReference type="EMBL" id="MRCG01000025">
    <property type="protein sequence ID" value="OKH44199.1"/>
    <property type="molecule type" value="Genomic_DNA"/>
</dbReference>
<feature type="region of interest" description="Disordered" evidence="2">
    <location>
        <begin position="1"/>
        <end position="21"/>
    </location>
</feature>
<dbReference type="Proteomes" id="UP000185557">
    <property type="component" value="Unassembled WGS sequence"/>
</dbReference>
<dbReference type="STRING" id="549789.NIES30_23150"/>
<dbReference type="RefSeq" id="WP_073610821.1">
    <property type="nucleotide sequence ID" value="NZ_MRCG01000025.1"/>
</dbReference>
<evidence type="ECO:0000256" key="1">
    <source>
        <dbReference type="ARBA" id="ARBA00022737"/>
    </source>
</evidence>
<keyword evidence="1" id="KW-0677">Repeat</keyword>
<dbReference type="SUPFAM" id="SSF48452">
    <property type="entry name" value="TPR-like"/>
    <property type="match status" value="1"/>
</dbReference>
<protein>
    <recommendedName>
        <fullName evidence="7">Orc1-like AAA ATPase domain-containing protein</fullName>
    </recommendedName>
</protein>